<accession>A0A7S7LTG0</accession>
<keyword evidence="3" id="KW-1185">Reference proteome</keyword>
<organism evidence="2 3">
    <name type="scientific">Candidatus Sulfurimonas baltica</name>
    <dbReference type="NCBI Taxonomy" id="2740404"/>
    <lineage>
        <taxon>Bacteria</taxon>
        <taxon>Pseudomonadati</taxon>
        <taxon>Campylobacterota</taxon>
        <taxon>Epsilonproteobacteria</taxon>
        <taxon>Campylobacterales</taxon>
        <taxon>Sulfurimonadaceae</taxon>
        <taxon>Sulfurimonas</taxon>
    </lineage>
</organism>
<dbReference type="EMBL" id="CP054492">
    <property type="protein sequence ID" value="QOY51181.1"/>
    <property type="molecule type" value="Genomic_DNA"/>
</dbReference>
<dbReference type="KEGG" id="sbal:HUE88_08555"/>
<reference evidence="2 3" key="1">
    <citation type="submission" date="2020-05" db="EMBL/GenBank/DDBJ databases">
        <title>Sulfurimonas marisnigri, sp. nov., and Sulfurimonas baltica, sp. nov., manganese oxide reducing chemolithoautotrophs of the class Epsilonproteobacteria isolated from the pelagic redoxclines of the Black and Baltic Seas and emended description of the genus Sulfurimonas.</title>
        <authorList>
            <person name="Henkel J.V."/>
            <person name="Laudan C."/>
            <person name="Werner J."/>
            <person name="Neu T."/>
            <person name="Plewe S."/>
            <person name="Sproer C."/>
            <person name="Bunk B."/>
            <person name="Schulz-Vogt H.N."/>
        </authorList>
    </citation>
    <scope>NUCLEOTIDE SEQUENCE [LARGE SCALE GENOMIC DNA]</scope>
    <source>
        <strain evidence="2 3">GD2</strain>
    </source>
</reference>
<proteinExistence type="predicted"/>
<name>A0A7S7LTG0_9BACT</name>
<protein>
    <submittedName>
        <fullName evidence="2">DUF3137 domain-containing protein</fullName>
    </submittedName>
</protein>
<evidence type="ECO:0000313" key="3">
    <source>
        <dbReference type="Proteomes" id="UP000593994"/>
    </source>
</evidence>
<dbReference type="InterPro" id="IPR021484">
    <property type="entry name" value="DUF3137"/>
</dbReference>
<evidence type="ECO:0000256" key="1">
    <source>
        <dbReference type="SAM" id="Phobius"/>
    </source>
</evidence>
<feature type="transmembrane region" description="Helical" evidence="1">
    <location>
        <begin position="57"/>
        <end position="74"/>
    </location>
</feature>
<keyword evidence="1" id="KW-1133">Transmembrane helix</keyword>
<dbReference type="RefSeq" id="WP_194368295.1">
    <property type="nucleotide sequence ID" value="NZ_CP054492.1"/>
</dbReference>
<evidence type="ECO:0000313" key="2">
    <source>
        <dbReference type="EMBL" id="QOY51181.1"/>
    </source>
</evidence>
<dbReference type="Proteomes" id="UP000593994">
    <property type="component" value="Chromosome"/>
</dbReference>
<sequence length="313" mass="36362">MKSVSELTDFYYKNLFPTLQKLEDDRKKLRYKIIIVGVIYTIISAILASFFINNIDIIIFIYIALGVIIYKFLVKDYTHEFKMSIIKPLIHAIDNTLLYSSTTHVSEYIFNRSKLFSEPERMSGNDFVKGKVNDINIEFSDILAEKRNRNSKGKDSWSTIFKGLFIVAEFNKHFAGETVILPDSAQSTFGELIGSWLQSNNMTRDELVKMDDPEFEKEFVVYSTNQIEARYILSHSLMKKLLAFKHKSKHPLHVSFIGSHIHMAVEYNKDLFEPAIFSSLLDYKVAMEYVQTLHLAIGIVQELKLNQKLWSKR</sequence>
<dbReference type="AlphaFoldDB" id="A0A7S7LTG0"/>
<gene>
    <name evidence="2" type="ORF">HUE88_08555</name>
</gene>
<keyword evidence="1" id="KW-0472">Membrane</keyword>
<feature type="transmembrane region" description="Helical" evidence="1">
    <location>
        <begin position="31"/>
        <end position="51"/>
    </location>
</feature>
<dbReference type="Pfam" id="PF11335">
    <property type="entry name" value="DUF3137"/>
    <property type="match status" value="1"/>
</dbReference>
<keyword evidence="1" id="KW-0812">Transmembrane</keyword>